<dbReference type="InterPro" id="IPR055396">
    <property type="entry name" value="DUF7088"/>
</dbReference>
<dbReference type="KEGG" id="dvn:HQ394_03870"/>
<keyword evidence="2" id="KW-0812">Transmembrane</keyword>
<proteinExistence type="predicted"/>
<accession>A0A7H1MYX6</accession>
<feature type="transmembrane region" description="Helical" evidence="2">
    <location>
        <begin position="561"/>
        <end position="584"/>
    </location>
</feature>
<keyword evidence="2" id="KW-1133">Transmembrane helix</keyword>
<evidence type="ECO:0000259" key="3">
    <source>
        <dbReference type="Pfam" id="PF09822"/>
    </source>
</evidence>
<dbReference type="AlphaFoldDB" id="A0A7H1MYX6"/>
<dbReference type="InterPro" id="IPR019196">
    <property type="entry name" value="ABC_transp_unknown"/>
</dbReference>
<protein>
    <submittedName>
        <fullName evidence="5">Gldg family protein</fullName>
    </submittedName>
</protein>
<dbReference type="EMBL" id="CP053923">
    <property type="protein sequence ID" value="QNT68662.1"/>
    <property type="molecule type" value="Genomic_DNA"/>
</dbReference>
<feature type="domain" description="ABC-type uncharacterised transport system" evidence="3">
    <location>
        <begin position="159"/>
        <end position="452"/>
    </location>
</feature>
<name>A0A7H1MYX6_9PROT</name>
<dbReference type="Pfam" id="PF23357">
    <property type="entry name" value="DUF7088"/>
    <property type="match status" value="1"/>
</dbReference>
<reference evidence="5 6" key="1">
    <citation type="submission" date="2020-05" db="EMBL/GenBank/DDBJ databases">
        <title>Complete closed genome sequence of Defluviicoccus vanus.</title>
        <authorList>
            <person name="Bessarab I."/>
            <person name="Arumugam K."/>
            <person name="Maszenan A.M."/>
            <person name="Seviour R.J."/>
            <person name="Williams R.B."/>
        </authorList>
    </citation>
    <scope>NUCLEOTIDE SEQUENCE [LARGE SCALE GENOMIC DNA]</scope>
    <source>
        <strain evidence="5 6">Ben 114</strain>
    </source>
</reference>
<feature type="domain" description="DUF7088" evidence="4">
    <location>
        <begin position="22"/>
        <end position="121"/>
    </location>
</feature>
<dbReference type="Pfam" id="PF09822">
    <property type="entry name" value="ABC_transp_aux"/>
    <property type="match status" value="1"/>
</dbReference>
<evidence type="ECO:0000313" key="5">
    <source>
        <dbReference type="EMBL" id="QNT68662.1"/>
    </source>
</evidence>
<feature type="coiled-coil region" evidence="1">
    <location>
        <begin position="478"/>
        <end position="513"/>
    </location>
</feature>
<dbReference type="Proteomes" id="UP000516369">
    <property type="component" value="Chromosome"/>
</dbReference>
<keyword evidence="6" id="KW-1185">Reference proteome</keyword>
<keyword evidence="1" id="KW-0175">Coiled coil</keyword>
<keyword evidence="2" id="KW-0472">Membrane</keyword>
<sequence length="597" mass="64714">MFVAVNVIADRGLRGDQIDLTQNHLFTLAEGTRHTLANLDEPIDIRLYFSRSLGDSVPQYAAYFARVKALLERYVELANGKLNLTVLDPEPFSDAEDRAVADGMQGVPITQAGDQGYFGLAASNSTDGADKIGFFGLERERFLEYDLTKLILGLAETHKPVVGVISALPPSSGGRPGSPREPQQLTLLSELGQFFTVRELPPDSAEVPADVTALFVVHLGGLTESALKAVDSFVAAGKPALVLVDPVPEALPPHAPPLVEPAPPEAVNSLLAAWGLQLLNNKVAGDLDAARRVSTGGTIADYVAWLSLPKTDVDTSDPVMASVERLNFATAGILERLPDATTTVTPLISTGPRSAPIDASKVQFGPDVVGILREFKPEGQPLMLAARISGPARAAFAGDGGAGNGSDKQPINVMVVADVDFIYDRMWLNQSNFFGEQVVQPIANNADFVINALENLSGSASLAGLRGRGSSYRPFTLVENLQVEAEQLYRSKEQALQEQLKQLQIRIDSIQKRQGEQGQTLLTDDDQTAMDRFRSQFIAVRKQLRDVQLALRQDIEQVENWAKIINIAAIPMVMVVVAIIVMIVRRLRRRHAVQRPA</sequence>
<evidence type="ECO:0000256" key="2">
    <source>
        <dbReference type="SAM" id="Phobius"/>
    </source>
</evidence>
<evidence type="ECO:0000313" key="6">
    <source>
        <dbReference type="Proteomes" id="UP000516369"/>
    </source>
</evidence>
<evidence type="ECO:0000256" key="1">
    <source>
        <dbReference type="SAM" id="Coils"/>
    </source>
</evidence>
<organism evidence="5 6">
    <name type="scientific">Defluviicoccus vanus</name>
    <dbReference type="NCBI Taxonomy" id="111831"/>
    <lineage>
        <taxon>Bacteria</taxon>
        <taxon>Pseudomonadati</taxon>
        <taxon>Pseudomonadota</taxon>
        <taxon>Alphaproteobacteria</taxon>
        <taxon>Rhodospirillales</taxon>
        <taxon>Rhodospirillaceae</taxon>
        <taxon>Defluviicoccus</taxon>
    </lineage>
</organism>
<evidence type="ECO:0000259" key="4">
    <source>
        <dbReference type="Pfam" id="PF23357"/>
    </source>
</evidence>
<gene>
    <name evidence="5" type="ORF">HQ394_03870</name>
</gene>